<dbReference type="Gene3D" id="3.40.50.1820">
    <property type="entry name" value="alpha/beta hydrolase"/>
    <property type="match status" value="1"/>
</dbReference>
<dbReference type="InterPro" id="IPR029058">
    <property type="entry name" value="AB_hydrolase_fold"/>
</dbReference>
<sequence length="250" mass="27271">MAANPNKACCSIPPVESDYSDFKGSFETINGLNTYVSGDANAKKAIIATMDIFGLAPQTKQGVDIIAKSTGARVYLPDYFHGKPISHDQYPPDTKEKEELIQEFFSTRAEPGKNKQILTDFGKELKNRGHTSVGAYGFCWGGKVTILSGGEGTPFAAVAQIHPAFISEDDAKALVVPVASFPSKDEPKEDAAKFEKAVESKPFASKSVFKTYDDQHHGWAAARADLDNESNKKAYEDVYSRLAAFFNDNL</sequence>
<organism evidence="2 3">
    <name type="scientific">Tilletia horrida</name>
    <dbReference type="NCBI Taxonomy" id="155126"/>
    <lineage>
        <taxon>Eukaryota</taxon>
        <taxon>Fungi</taxon>
        <taxon>Dikarya</taxon>
        <taxon>Basidiomycota</taxon>
        <taxon>Ustilaginomycotina</taxon>
        <taxon>Exobasidiomycetes</taxon>
        <taxon>Tilletiales</taxon>
        <taxon>Tilletiaceae</taxon>
        <taxon>Tilletia</taxon>
    </lineage>
</organism>
<dbReference type="GO" id="GO:0016787">
    <property type="term" value="F:hydrolase activity"/>
    <property type="evidence" value="ECO:0007669"/>
    <property type="project" value="InterPro"/>
</dbReference>
<evidence type="ECO:0000313" key="3">
    <source>
        <dbReference type="Proteomes" id="UP001176517"/>
    </source>
</evidence>
<protein>
    <recommendedName>
        <fullName evidence="1">Dienelactone hydrolase domain-containing protein</fullName>
    </recommendedName>
</protein>
<dbReference type="Pfam" id="PF01738">
    <property type="entry name" value="DLH"/>
    <property type="match status" value="1"/>
</dbReference>
<gene>
    <name evidence="2" type="ORF">OC846_004583</name>
</gene>
<accession>A0AAN6GM10</accession>
<dbReference type="EMBL" id="JAPDMZ010000142">
    <property type="protein sequence ID" value="KAK0548193.1"/>
    <property type="molecule type" value="Genomic_DNA"/>
</dbReference>
<feature type="domain" description="Dienelactone hydrolase" evidence="1">
    <location>
        <begin position="33"/>
        <end position="248"/>
    </location>
</feature>
<dbReference type="PANTHER" id="PTHR47668">
    <property type="entry name" value="DIENELACTONE HYDROLASE FAMILY PROTEIN (AFU_ORTHOLOGUE AFUA_6G01940)"/>
    <property type="match status" value="1"/>
</dbReference>
<dbReference type="Proteomes" id="UP001176517">
    <property type="component" value="Unassembled WGS sequence"/>
</dbReference>
<dbReference type="SUPFAM" id="SSF53474">
    <property type="entry name" value="alpha/beta-Hydrolases"/>
    <property type="match status" value="1"/>
</dbReference>
<name>A0AAN6GM10_9BASI</name>
<reference evidence="2" key="1">
    <citation type="journal article" date="2023" name="PhytoFront">
        <title>Draft Genome Resources of Seven Strains of Tilletia horrida, Causal Agent of Kernel Smut of Rice.</title>
        <authorList>
            <person name="Khanal S."/>
            <person name="Antony Babu S."/>
            <person name="Zhou X.G."/>
        </authorList>
    </citation>
    <scope>NUCLEOTIDE SEQUENCE</scope>
    <source>
        <strain evidence="2">TX6</strain>
    </source>
</reference>
<evidence type="ECO:0000313" key="2">
    <source>
        <dbReference type="EMBL" id="KAK0548193.1"/>
    </source>
</evidence>
<comment type="caution">
    <text evidence="2">The sequence shown here is derived from an EMBL/GenBank/DDBJ whole genome shotgun (WGS) entry which is preliminary data.</text>
</comment>
<proteinExistence type="predicted"/>
<dbReference type="PANTHER" id="PTHR47668:SF1">
    <property type="entry name" value="DIENELACTONE HYDROLASE DOMAIN-CONTAINING PROTEIN-RELATED"/>
    <property type="match status" value="1"/>
</dbReference>
<dbReference type="AlphaFoldDB" id="A0AAN6GM10"/>
<evidence type="ECO:0000259" key="1">
    <source>
        <dbReference type="Pfam" id="PF01738"/>
    </source>
</evidence>
<keyword evidence="3" id="KW-1185">Reference proteome</keyword>
<dbReference type="InterPro" id="IPR002925">
    <property type="entry name" value="Dienelactn_hydro"/>
</dbReference>